<evidence type="ECO:0000313" key="3">
    <source>
        <dbReference type="Proteomes" id="UP000242287"/>
    </source>
</evidence>
<sequence>MNEFPGVRTFVQKLKLAVMNAHDNIIASRVKQIRSANRKWQKEPFVVGDLVYISGKNISVPKGLARKLVPKYLGPYRILKDFSNHFFQVDIPVSFKAR</sequence>
<dbReference type="Pfam" id="PF24626">
    <property type="entry name" value="SH3_Tf2-1"/>
    <property type="match status" value="1"/>
</dbReference>
<gene>
    <name evidence="2" type="ORF">AMATHDRAFT_155455</name>
</gene>
<proteinExistence type="predicted"/>
<dbReference type="STRING" id="703135.A0A2A9NDM0"/>
<reference evidence="2 3" key="1">
    <citation type="submission" date="2014-02" db="EMBL/GenBank/DDBJ databases">
        <title>Transposable element dynamics among asymbiotic and ectomycorrhizal Amanita fungi.</title>
        <authorList>
            <consortium name="DOE Joint Genome Institute"/>
            <person name="Hess J."/>
            <person name="Skrede I."/>
            <person name="Wolfe B."/>
            <person name="LaButti K."/>
            <person name="Ohm R.A."/>
            <person name="Grigoriev I.V."/>
            <person name="Pringle A."/>
        </authorList>
    </citation>
    <scope>NUCLEOTIDE SEQUENCE [LARGE SCALE GENOMIC DNA]</scope>
    <source>
        <strain evidence="2 3">SKay4041</strain>
    </source>
</reference>
<keyword evidence="3" id="KW-1185">Reference proteome</keyword>
<dbReference type="OrthoDB" id="3227343at2759"/>
<evidence type="ECO:0000259" key="1">
    <source>
        <dbReference type="Pfam" id="PF24626"/>
    </source>
</evidence>
<organism evidence="2 3">
    <name type="scientific">Amanita thiersii Skay4041</name>
    <dbReference type="NCBI Taxonomy" id="703135"/>
    <lineage>
        <taxon>Eukaryota</taxon>
        <taxon>Fungi</taxon>
        <taxon>Dikarya</taxon>
        <taxon>Basidiomycota</taxon>
        <taxon>Agaricomycotina</taxon>
        <taxon>Agaricomycetes</taxon>
        <taxon>Agaricomycetidae</taxon>
        <taxon>Agaricales</taxon>
        <taxon>Pluteineae</taxon>
        <taxon>Amanitaceae</taxon>
        <taxon>Amanita</taxon>
    </lineage>
</organism>
<dbReference type="AlphaFoldDB" id="A0A2A9NDM0"/>
<accession>A0A2A9NDM0</accession>
<dbReference type="Proteomes" id="UP000242287">
    <property type="component" value="Unassembled WGS sequence"/>
</dbReference>
<protein>
    <recommendedName>
        <fullName evidence="1">Tf2-1-like SH3-like domain-containing protein</fullName>
    </recommendedName>
</protein>
<evidence type="ECO:0000313" key="2">
    <source>
        <dbReference type="EMBL" id="PFH46351.1"/>
    </source>
</evidence>
<feature type="domain" description="Tf2-1-like SH3-like" evidence="1">
    <location>
        <begin position="48"/>
        <end position="96"/>
    </location>
</feature>
<dbReference type="InterPro" id="IPR056924">
    <property type="entry name" value="SH3_Tf2-1"/>
</dbReference>
<name>A0A2A9NDM0_9AGAR</name>
<dbReference type="EMBL" id="KZ302204">
    <property type="protein sequence ID" value="PFH46351.1"/>
    <property type="molecule type" value="Genomic_DNA"/>
</dbReference>